<gene>
    <name evidence="1" type="ORF">J1605_004747</name>
</gene>
<dbReference type="Gene3D" id="2.40.10.230">
    <property type="entry name" value="Probable tRNA pseudouridine synthase domain"/>
    <property type="match status" value="1"/>
</dbReference>
<dbReference type="EMBL" id="JAIQCJ010001385">
    <property type="protein sequence ID" value="KAJ8789995.1"/>
    <property type="molecule type" value="Genomic_DNA"/>
</dbReference>
<reference evidence="1 2" key="1">
    <citation type="submission" date="2022-11" db="EMBL/GenBank/DDBJ databases">
        <title>Whole genome sequence of Eschrichtius robustus ER-17-0199.</title>
        <authorList>
            <person name="Bruniche-Olsen A."/>
            <person name="Black A.N."/>
            <person name="Fields C.J."/>
            <person name="Walden K."/>
            <person name="Dewoody J.A."/>
        </authorList>
    </citation>
    <scope>NUCLEOTIDE SEQUENCE [LARGE SCALE GENOMIC DNA]</scope>
    <source>
        <strain evidence="1">ER-17-0199</strain>
        <tissue evidence="1">Blubber</tissue>
    </source>
</reference>
<evidence type="ECO:0000313" key="2">
    <source>
        <dbReference type="Proteomes" id="UP001159641"/>
    </source>
</evidence>
<comment type="caution">
    <text evidence="1">The sequence shown here is derived from an EMBL/GenBank/DDBJ whole genome shotgun (WGS) entry which is preliminary data.</text>
</comment>
<protein>
    <submittedName>
        <fullName evidence="1">Uncharacterized protein</fullName>
    </submittedName>
</protein>
<dbReference type="AlphaFoldDB" id="A0AB34HGH3"/>
<proteinExistence type="predicted"/>
<evidence type="ECO:0000313" key="1">
    <source>
        <dbReference type="EMBL" id="KAJ8789995.1"/>
    </source>
</evidence>
<accession>A0AB34HGH3</accession>
<dbReference type="InterPro" id="IPR038664">
    <property type="entry name" value="Gar1/Naf1_Cbf5-bd_sf"/>
</dbReference>
<name>A0AB34HGH3_ESCRO</name>
<sequence>MKASSFKKLQKFYIDPCKPLPLQRFLPQPQVRRDLQEAVAGEVEEEEEEEVAEVLEVVVSEVEEDMKCNS</sequence>
<keyword evidence="2" id="KW-1185">Reference proteome</keyword>
<dbReference type="Proteomes" id="UP001159641">
    <property type="component" value="Unassembled WGS sequence"/>
</dbReference>
<organism evidence="1 2">
    <name type="scientific">Eschrichtius robustus</name>
    <name type="common">California gray whale</name>
    <name type="synonym">Eschrichtius gibbosus</name>
    <dbReference type="NCBI Taxonomy" id="9764"/>
    <lineage>
        <taxon>Eukaryota</taxon>
        <taxon>Metazoa</taxon>
        <taxon>Chordata</taxon>
        <taxon>Craniata</taxon>
        <taxon>Vertebrata</taxon>
        <taxon>Euteleostomi</taxon>
        <taxon>Mammalia</taxon>
        <taxon>Eutheria</taxon>
        <taxon>Laurasiatheria</taxon>
        <taxon>Artiodactyla</taxon>
        <taxon>Whippomorpha</taxon>
        <taxon>Cetacea</taxon>
        <taxon>Mysticeti</taxon>
        <taxon>Eschrichtiidae</taxon>
        <taxon>Eschrichtius</taxon>
    </lineage>
</organism>